<dbReference type="RefSeq" id="WP_099916915.1">
    <property type="nucleotide sequence ID" value="NZ_BMHS01000039.1"/>
</dbReference>
<reference evidence="7 8" key="1">
    <citation type="submission" date="2017-10" db="EMBL/GenBank/DDBJ databases">
        <title>Massilia psychrophilum sp. nov., a novel purple-pigmented bacterium isolated from Tianshan glacier, Xinjiang Municipality, China.</title>
        <authorList>
            <person name="Wang H."/>
        </authorList>
    </citation>
    <scope>NUCLEOTIDE SEQUENCE [LARGE SCALE GENOMIC DNA]</scope>
    <source>
        <strain evidence="7 8">JCM 30813</strain>
    </source>
</reference>
<feature type="DNA-binding region" description="H-T-H motif" evidence="4">
    <location>
        <begin position="55"/>
        <end position="74"/>
    </location>
</feature>
<dbReference type="InterPro" id="IPR036271">
    <property type="entry name" value="Tet_transcr_reg_TetR-rel_C_sf"/>
</dbReference>
<evidence type="ECO:0000256" key="3">
    <source>
        <dbReference type="ARBA" id="ARBA00023163"/>
    </source>
</evidence>
<evidence type="ECO:0000256" key="2">
    <source>
        <dbReference type="ARBA" id="ARBA00023125"/>
    </source>
</evidence>
<dbReference type="InterPro" id="IPR001647">
    <property type="entry name" value="HTH_TetR"/>
</dbReference>
<comment type="caution">
    <text evidence="7">The sequence shown here is derived from an EMBL/GenBank/DDBJ whole genome shotgun (WGS) entry which is preliminary data.</text>
</comment>
<protein>
    <submittedName>
        <fullName evidence="7">TetR family transcriptional regulator</fullName>
    </submittedName>
</protein>
<dbReference type="PROSITE" id="PS50977">
    <property type="entry name" value="HTH_TETR_2"/>
    <property type="match status" value="1"/>
</dbReference>
<dbReference type="GO" id="GO:0003700">
    <property type="term" value="F:DNA-binding transcription factor activity"/>
    <property type="evidence" value="ECO:0007669"/>
    <property type="project" value="TreeGrafter"/>
</dbReference>
<dbReference type="InterPro" id="IPR009057">
    <property type="entry name" value="Homeodomain-like_sf"/>
</dbReference>
<dbReference type="InterPro" id="IPR041490">
    <property type="entry name" value="KstR2_TetR_C"/>
</dbReference>
<organism evidence="7 8">
    <name type="scientific">Massilia psychrophila</name>
    <dbReference type="NCBI Taxonomy" id="1603353"/>
    <lineage>
        <taxon>Bacteria</taxon>
        <taxon>Pseudomonadati</taxon>
        <taxon>Pseudomonadota</taxon>
        <taxon>Betaproteobacteria</taxon>
        <taxon>Burkholderiales</taxon>
        <taxon>Oxalobacteraceae</taxon>
        <taxon>Telluria group</taxon>
        <taxon>Massilia</taxon>
    </lineage>
</organism>
<evidence type="ECO:0000256" key="1">
    <source>
        <dbReference type="ARBA" id="ARBA00023015"/>
    </source>
</evidence>
<dbReference type="AlphaFoldDB" id="A0A2G8SYM3"/>
<dbReference type="InterPro" id="IPR050109">
    <property type="entry name" value="HTH-type_TetR-like_transc_reg"/>
</dbReference>
<feature type="region of interest" description="Disordered" evidence="5">
    <location>
        <begin position="1"/>
        <end position="30"/>
    </location>
</feature>
<name>A0A2G8SYM3_9BURK</name>
<accession>A0A2G8SYM3</accession>
<dbReference type="Proteomes" id="UP000228593">
    <property type="component" value="Unassembled WGS sequence"/>
</dbReference>
<dbReference type="Gene3D" id="1.10.357.10">
    <property type="entry name" value="Tetracycline Repressor, domain 2"/>
    <property type="match status" value="1"/>
</dbReference>
<dbReference type="PANTHER" id="PTHR30055">
    <property type="entry name" value="HTH-TYPE TRANSCRIPTIONAL REGULATOR RUTR"/>
    <property type="match status" value="1"/>
</dbReference>
<evidence type="ECO:0000256" key="4">
    <source>
        <dbReference type="PROSITE-ProRule" id="PRU00335"/>
    </source>
</evidence>
<keyword evidence="3" id="KW-0804">Transcription</keyword>
<sequence length="216" mass="24026">MTTTTKKTTSKKLPAPATEKKSKAVSQSAKSDQKRGEIVRVAIEIINSRSYAQATVVDIAAALNLRDATLYHYFPDKLSLAYACHRHSLERFERLLLATDAAGGNGAHKLRQLIRDMLDDSQANGPLLYFGDFSYLHAPQRKVIGAWGERMRQHLIKFLQEGMKDGSIIQCEPELVVHLLIGMLIWLGKWVPGVPGLTVDRLMTAIDAVAFRGLDK</sequence>
<dbReference type="SUPFAM" id="SSF46689">
    <property type="entry name" value="Homeodomain-like"/>
    <property type="match status" value="1"/>
</dbReference>
<proteinExistence type="predicted"/>
<dbReference type="Pfam" id="PF00440">
    <property type="entry name" value="TetR_N"/>
    <property type="match status" value="1"/>
</dbReference>
<dbReference type="PANTHER" id="PTHR30055:SF234">
    <property type="entry name" value="HTH-TYPE TRANSCRIPTIONAL REGULATOR BETI"/>
    <property type="match status" value="1"/>
</dbReference>
<evidence type="ECO:0000313" key="7">
    <source>
        <dbReference type="EMBL" id="PIL38886.1"/>
    </source>
</evidence>
<keyword evidence="1" id="KW-0805">Transcription regulation</keyword>
<dbReference type="GO" id="GO:0000976">
    <property type="term" value="F:transcription cis-regulatory region binding"/>
    <property type="evidence" value="ECO:0007669"/>
    <property type="project" value="TreeGrafter"/>
</dbReference>
<evidence type="ECO:0000259" key="6">
    <source>
        <dbReference type="PROSITE" id="PS50977"/>
    </source>
</evidence>
<keyword evidence="2 4" id="KW-0238">DNA-binding</keyword>
<dbReference type="OrthoDB" id="9798857at2"/>
<dbReference type="Gene3D" id="1.10.10.60">
    <property type="entry name" value="Homeodomain-like"/>
    <property type="match status" value="1"/>
</dbReference>
<evidence type="ECO:0000256" key="5">
    <source>
        <dbReference type="SAM" id="MobiDB-lite"/>
    </source>
</evidence>
<keyword evidence="8" id="KW-1185">Reference proteome</keyword>
<dbReference type="SUPFAM" id="SSF48498">
    <property type="entry name" value="Tetracyclin repressor-like, C-terminal domain"/>
    <property type="match status" value="1"/>
</dbReference>
<dbReference type="EMBL" id="PDOB01000027">
    <property type="protein sequence ID" value="PIL38886.1"/>
    <property type="molecule type" value="Genomic_DNA"/>
</dbReference>
<gene>
    <name evidence="7" type="ORF">CR103_15785</name>
</gene>
<dbReference type="Pfam" id="PF17932">
    <property type="entry name" value="TetR_C_24"/>
    <property type="match status" value="1"/>
</dbReference>
<evidence type="ECO:0000313" key="8">
    <source>
        <dbReference type="Proteomes" id="UP000228593"/>
    </source>
</evidence>
<feature type="domain" description="HTH tetR-type" evidence="6">
    <location>
        <begin position="32"/>
        <end position="92"/>
    </location>
</feature>